<dbReference type="Gene3D" id="3.90.550.10">
    <property type="entry name" value="Spore Coat Polysaccharide Biosynthesis Protein SpsA, Chain A"/>
    <property type="match status" value="1"/>
</dbReference>
<proteinExistence type="predicted"/>
<dbReference type="AlphaFoldDB" id="A0AAE0TNM8"/>
<dbReference type="EMBL" id="JAUTXT010000053">
    <property type="protein sequence ID" value="KAK3670622.1"/>
    <property type="molecule type" value="Genomic_DNA"/>
</dbReference>
<keyword evidence="2" id="KW-1133">Transmembrane helix</keyword>
<accession>A0AAE0TNM8</accession>
<dbReference type="SUPFAM" id="SSF53448">
    <property type="entry name" value="Nucleotide-diphospho-sugar transferases"/>
    <property type="match status" value="1"/>
</dbReference>
<dbReference type="Pfam" id="PF13632">
    <property type="entry name" value="Glyco_trans_2_3"/>
    <property type="match status" value="1"/>
</dbReference>
<feature type="domain" description="Glycosyltransferase 2-like" evidence="3">
    <location>
        <begin position="229"/>
        <end position="483"/>
    </location>
</feature>
<feature type="transmembrane region" description="Helical" evidence="2">
    <location>
        <begin position="530"/>
        <end position="554"/>
    </location>
</feature>
<dbReference type="InterPro" id="IPR001173">
    <property type="entry name" value="Glyco_trans_2-like"/>
</dbReference>
<feature type="transmembrane region" description="Helical" evidence="2">
    <location>
        <begin position="21"/>
        <end position="39"/>
    </location>
</feature>
<feature type="transmembrane region" description="Helical" evidence="2">
    <location>
        <begin position="494"/>
        <end position="518"/>
    </location>
</feature>
<evidence type="ECO:0000313" key="4">
    <source>
        <dbReference type="EMBL" id="KAK3670622.1"/>
    </source>
</evidence>
<evidence type="ECO:0000256" key="2">
    <source>
        <dbReference type="SAM" id="Phobius"/>
    </source>
</evidence>
<sequence>MDRGSSSTSGSTNTYAWFTRTIPAWSVCFIVVMLVFSFLVEPYGKNGAIRRYDSAATPWQLVLSVYTVLLHIMSIAFPARVCYAMGDVIQHIKKESSTPVKEIPKRRKTQTVRTEKGSQTFPVPLFVIILPAYKEDMHTLEETLRVLGAHPQAPHSYHIFLAMEQKEEKSDVKAQTLINTFSKTFYKMSYTIHPLGIPGEAQGKSSNESWAAKQACKDYPNEAIKQDVIVTTMDADTHLSPRYFQQIARWHTDAPETKSTTMYVPPLVFDRNLHHVPLPVRTADLMWAGAGLSSLYSSSTVCIPTSVYSLPMTLVEHVGGWDTDPGAIGEDMHMYLKCFFALSGNLHTRIIYAAASQCNVSSDVRGISGYMDGLNARYGQALRHMWGSLDTGFAVRQFFAMLERHRRAKLARVDLPLSAPKYVCDALKVVRKELLTACSSNWTAFYTSTGLHRSLTASEKSSTKSTSASTKSSSDNTTDLIPLQPIHKMNVLTIFLRLFEAHFLPTHLVVILTTSSIFTLLTPSFLVPDVLATALNFSGWCRLIGWTLMLVFFWRYESYHKLCVALRQEEMRKAGMLEEMTERDGFSMRVFQVGGLLEAGLFPLGGFIFGAIPACQAVLSHVFTDRLTYVVSLKPQFELKKRWKRSITP</sequence>
<dbReference type="PANTHER" id="PTHR36851:SF1">
    <property type="entry name" value="GLYCO_TRANS_2-LIKE DOMAIN-CONTAINING PROTEIN"/>
    <property type="match status" value="1"/>
</dbReference>
<protein>
    <recommendedName>
        <fullName evidence="3">Glycosyltransferase 2-like domain-containing protein</fullName>
    </recommendedName>
</protein>
<dbReference type="InterPro" id="IPR029044">
    <property type="entry name" value="Nucleotide-diphossugar_trans"/>
</dbReference>
<gene>
    <name evidence="4" type="ORF">LTR78_009457</name>
</gene>
<dbReference type="Proteomes" id="UP001274830">
    <property type="component" value="Unassembled WGS sequence"/>
</dbReference>
<name>A0AAE0TNM8_9PEZI</name>
<feature type="region of interest" description="Disordered" evidence="1">
    <location>
        <begin position="457"/>
        <end position="476"/>
    </location>
</feature>
<keyword evidence="2" id="KW-0472">Membrane</keyword>
<dbReference type="PANTHER" id="PTHR36851">
    <property type="entry name" value="UNNAMED PRODUCT"/>
    <property type="match status" value="1"/>
</dbReference>
<evidence type="ECO:0000259" key="3">
    <source>
        <dbReference type="Pfam" id="PF13632"/>
    </source>
</evidence>
<organism evidence="4 5">
    <name type="scientific">Recurvomyces mirabilis</name>
    <dbReference type="NCBI Taxonomy" id="574656"/>
    <lineage>
        <taxon>Eukaryota</taxon>
        <taxon>Fungi</taxon>
        <taxon>Dikarya</taxon>
        <taxon>Ascomycota</taxon>
        <taxon>Pezizomycotina</taxon>
        <taxon>Dothideomycetes</taxon>
        <taxon>Dothideomycetidae</taxon>
        <taxon>Mycosphaerellales</taxon>
        <taxon>Teratosphaeriaceae</taxon>
        <taxon>Recurvomyces</taxon>
    </lineage>
</organism>
<reference evidence="4" key="1">
    <citation type="submission" date="2023-07" db="EMBL/GenBank/DDBJ databases">
        <title>Black Yeasts Isolated from many extreme environments.</title>
        <authorList>
            <person name="Coleine C."/>
            <person name="Stajich J.E."/>
            <person name="Selbmann L."/>
        </authorList>
    </citation>
    <scope>NUCLEOTIDE SEQUENCE</scope>
    <source>
        <strain evidence="4">CCFEE 5485</strain>
    </source>
</reference>
<feature type="transmembrane region" description="Helical" evidence="2">
    <location>
        <begin position="59"/>
        <end position="83"/>
    </location>
</feature>
<evidence type="ECO:0000256" key="1">
    <source>
        <dbReference type="SAM" id="MobiDB-lite"/>
    </source>
</evidence>
<comment type="caution">
    <text evidence="4">The sequence shown here is derived from an EMBL/GenBank/DDBJ whole genome shotgun (WGS) entry which is preliminary data.</text>
</comment>
<evidence type="ECO:0000313" key="5">
    <source>
        <dbReference type="Proteomes" id="UP001274830"/>
    </source>
</evidence>
<keyword evidence="5" id="KW-1185">Reference proteome</keyword>
<keyword evidence="2" id="KW-0812">Transmembrane</keyword>